<keyword evidence="2" id="KW-0472">Membrane</keyword>
<protein>
    <submittedName>
        <fullName evidence="3">Uncharacterized protein</fullName>
    </submittedName>
</protein>
<evidence type="ECO:0000313" key="3">
    <source>
        <dbReference type="EMBL" id="GGJ91436.1"/>
    </source>
</evidence>
<sequence length="173" mass="18858">MSHPLDKPVSTTRAVRQYDLYEVWGDTIDARHLILAIVVGAVVSLGAYTIGLWVLSHLVESAQMAKAYAMLFGILGCLGGGAISALLFKPKRNVVEHVADPAFRQQVVNDLLKEYGSLGRLEDTSPEVAAELHELELYELFREAQAKEERDNGVRAETDSSASPNLALNGGRP</sequence>
<evidence type="ECO:0000313" key="4">
    <source>
        <dbReference type="Proteomes" id="UP000635983"/>
    </source>
</evidence>
<dbReference type="Proteomes" id="UP000635983">
    <property type="component" value="Unassembled WGS sequence"/>
</dbReference>
<dbReference type="AlphaFoldDB" id="A0A917PTG8"/>
<evidence type="ECO:0000256" key="2">
    <source>
        <dbReference type="SAM" id="Phobius"/>
    </source>
</evidence>
<accession>A0A917PTG8</accession>
<proteinExistence type="predicted"/>
<organism evidence="3 4">
    <name type="scientific">Pseudomonas matsuisoli</name>
    <dbReference type="NCBI Taxonomy" id="1515666"/>
    <lineage>
        <taxon>Bacteria</taxon>
        <taxon>Pseudomonadati</taxon>
        <taxon>Pseudomonadota</taxon>
        <taxon>Gammaproteobacteria</taxon>
        <taxon>Pseudomonadales</taxon>
        <taxon>Pseudomonadaceae</taxon>
        <taxon>Pseudomonas</taxon>
    </lineage>
</organism>
<dbReference type="EMBL" id="BMPO01000003">
    <property type="protein sequence ID" value="GGJ91436.1"/>
    <property type="molecule type" value="Genomic_DNA"/>
</dbReference>
<feature type="compositionally biased region" description="Basic and acidic residues" evidence="1">
    <location>
        <begin position="148"/>
        <end position="158"/>
    </location>
</feature>
<keyword evidence="2" id="KW-1133">Transmembrane helix</keyword>
<evidence type="ECO:0000256" key="1">
    <source>
        <dbReference type="SAM" id="MobiDB-lite"/>
    </source>
</evidence>
<comment type="caution">
    <text evidence="3">The sequence shown here is derived from an EMBL/GenBank/DDBJ whole genome shotgun (WGS) entry which is preliminary data.</text>
</comment>
<gene>
    <name evidence="3" type="ORF">GCM10009304_16530</name>
</gene>
<dbReference type="RefSeq" id="WP_188982721.1">
    <property type="nucleotide sequence ID" value="NZ_BMPO01000003.1"/>
</dbReference>
<name>A0A917PTG8_9PSED</name>
<feature type="region of interest" description="Disordered" evidence="1">
    <location>
        <begin position="148"/>
        <end position="173"/>
    </location>
</feature>
<feature type="transmembrane region" description="Helical" evidence="2">
    <location>
        <begin position="67"/>
        <end position="88"/>
    </location>
</feature>
<keyword evidence="4" id="KW-1185">Reference proteome</keyword>
<keyword evidence="2" id="KW-0812">Transmembrane</keyword>
<reference evidence="3" key="1">
    <citation type="journal article" date="2014" name="Int. J. Syst. Evol. Microbiol.">
        <title>Complete genome sequence of Corynebacterium casei LMG S-19264T (=DSM 44701T), isolated from a smear-ripened cheese.</title>
        <authorList>
            <consortium name="US DOE Joint Genome Institute (JGI-PGF)"/>
            <person name="Walter F."/>
            <person name="Albersmeier A."/>
            <person name="Kalinowski J."/>
            <person name="Ruckert C."/>
        </authorList>
    </citation>
    <scope>NUCLEOTIDE SEQUENCE</scope>
    <source>
        <strain evidence="3">JCM 30078</strain>
    </source>
</reference>
<feature type="transmembrane region" description="Helical" evidence="2">
    <location>
        <begin position="33"/>
        <end position="55"/>
    </location>
</feature>
<reference evidence="3" key="2">
    <citation type="submission" date="2020-09" db="EMBL/GenBank/DDBJ databases">
        <authorList>
            <person name="Sun Q."/>
            <person name="Ohkuma M."/>
        </authorList>
    </citation>
    <scope>NUCLEOTIDE SEQUENCE</scope>
    <source>
        <strain evidence="3">JCM 30078</strain>
    </source>
</reference>